<dbReference type="AlphaFoldDB" id="A0A6C0ESU0"/>
<reference evidence="1" key="1">
    <citation type="journal article" date="2020" name="Nature">
        <title>Giant virus diversity and host interactions through global metagenomics.</title>
        <authorList>
            <person name="Schulz F."/>
            <person name="Roux S."/>
            <person name="Paez-Espino D."/>
            <person name="Jungbluth S."/>
            <person name="Walsh D.A."/>
            <person name="Denef V.J."/>
            <person name="McMahon K.D."/>
            <person name="Konstantinidis K.T."/>
            <person name="Eloe-Fadrosh E.A."/>
            <person name="Kyrpides N.C."/>
            <person name="Woyke T."/>
        </authorList>
    </citation>
    <scope>NUCLEOTIDE SEQUENCE</scope>
    <source>
        <strain evidence="1">GVMAG-M-3300009149-34</strain>
    </source>
</reference>
<organism evidence="1">
    <name type="scientific">viral metagenome</name>
    <dbReference type="NCBI Taxonomy" id="1070528"/>
    <lineage>
        <taxon>unclassified sequences</taxon>
        <taxon>metagenomes</taxon>
        <taxon>organismal metagenomes</taxon>
    </lineage>
</organism>
<protein>
    <submittedName>
        <fullName evidence="1">Uncharacterized protein</fullName>
    </submittedName>
</protein>
<dbReference type="EMBL" id="MN738896">
    <property type="protein sequence ID" value="QHT30355.1"/>
    <property type="molecule type" value="Genomic_DNA"/>
</dbReference>
<name>A0A6C0ESU0_9ZZZZ</name>
<evidence type="ECO:0000313" key="1">
    <source>
        <dbReference type="EMBL" id="QHT30355.1"/>
    </source>
</evidence>
<proteinExistence type="predicted"/>
<accession>A0A6C0ESU0</accession>
<sequence>MTDQHRIDNMSEDDFYEHRRNTIKETFTEEDFLSCSITRARLQNEFIWEWEKNGVPKIENYYNGIRRQTRETFATPLFYDKDGSFSSELTGIVYKYLKKEYDISIFHDCPDLANPLIKQYEEIQQNKKDLLKQKRKISGGVISDKKFDWGAKTHK</sequence>